<sequence length="173" mass="18787">MDVFSIACLLAKDEKPAIIIDKGIKQRKYDLRSLARTNAGGPERPGGSGTETGRENQFKIVAFYGHKGGVGKTTTTHSVAWALAMHGKAVVLVDMDAQCNLTQLSVGGDVERAGVDVWDQFERDYPTTGLSALNNLRRAGDGGTPQAPDLIEIAPHDIKITLRRETVFPSRRQ</sequence>
<dbReference type="InterPro" id="IPR027417">
    <property type="entry name" value="P-loop_NTPase"/>
</dbReference>
<reference evidence="2 3" key="1">
    <citation type="journal article" date="2015" name="Genome Biol. Evol.">
        <title>Phylogenomic analyses indicate that early fungi evolved digesting cell walls of algal ancestors of land plants.</title>
        <authorList>
            <person name="Chang Y."/>
            <person name="Wang S."/>
            <person name="Sekimoto S."/>
            <person name="Aerts A.L."/>
            <person name="Choi C."/>
            <person name="Clum A."/>
            <person name="LaButti K.M."/>
            <person name="Lindquist E.A."/>
            <person name="Yee Ngan C."/>
            <person name="Ohm R.A."/>
            <person name="Salamov A.A."/>
            <person name="Grigoriev I.V."/>
            <person name="Spatafora J.W."/>
            <person name="Berbee M.L."/>
        </authorList>
    </citation>
    <scope>NUCLEOTIDE SEQUENCE [LARGE SCALE GENOMIC DNA]</scope>
    <source>
        <strain evidence="2 3">JEL478</strain>
    </source>
</reference>
<evidence type="ECO:0000313" key="2">
    <source>
        <dbReference type="EMBL" id="KXS19901.1"/>
    </source>
</evidence>
<keyword evidence="3" id="KW-1185">Reference proteome</keyword>
<proteinExistence type="predicted"/>
<dbReference type="Proteomes" id="UP000070544">
    <property type="component" value="Unassembled WGS sequence"/>
</dbReference>
<dbReference type="EMBL" id="KQ965737">
    <property type="protein sequence ID" value="KXS19901.1"/>
    <property type="molecule type" value="Genomic_DNA"/>
</dbReference>
<dbReference type="InterPro" id="IPR050678">
    <property type="entry name" value="DNA_Partitioning_ATPase"/>
</dbReference>
<dbReference type="PANTHER" id="PTHR13696">
    <property type="entry name" value="P-LOOP CONTAINING NUCLEOSIDE TRIPHOSPHATE HYDROLASE"/>
    <property type="match status" value="1"/>
</dbReference>
<evidence type="ECO:0000259" key="1">
    <source>
        <dbReference type="Pfam" id="PF13614"/>
    </source>
</evidence>
<name>A0A139AT51_GONPJ</name>
<keyword evidence="2" id="KW-0378">Hydrolase</keyword>
<dbReference type="InterPro" id="IPR025669">
    <property type="entry name" value="AAA_dom"/>
</dbReference>
<dbReference type="Gene3D" id="3.40.50.300">
    <property type="entry name" value="P-loop containing nucleotide triphosphate hydrolases"/>
    <property type="match status" value="1"/>
</dbReference>
<evidence type="ECO:0000313" key="3">
    <source>
        <dbReference type="Proteomes" id="UP000070544"/>
    </source>
</evidence>
<organism evidence="2 3">
    <name type="scientific">Gonapodya prolifera (strain JEL478)</name>
    <name type="common">Monoblepharis prolifera</name>
    <dbReference type="NCBI Taxonomy" id="1344416"/>
    <lineage>
        <taxon>Eukaryota</taxon>
        <taxon>Fungi</taxon>
        <taxon>Fungi incertae sedis</taxon>
        <taxon>Chytridiomycota</taxon>
        <taxon>Chytridiomycota incertae sedis</taxon>
        <taxon>Monoblepharidomycetes</taxon>
        <taxon>Monoblepharidales</taxon>
        <taxon>Gonapodyaceae</taxon>
        <taxon>Gonapodya</taxon>
    </lineage>
</organism>
<dbReference type="PANTHER" id="PTHR13696:SF99">
    <property type="entry name" value="COBYRINIC ACID AC-DIAMIDE SYNTHASE"/>
    <property type="match status" value="1"/>
</dbReference>
<dbReference type="Pfam" id="PF13614">
    <property type="entry name" value="AAA_31"/>
    <property type="match status" value="1"/>
</dbReference>
<accession>A0A139AT51</accession>
<dbReference type="SUPFAM" id="SSF52540">
    <property type="entry name" value="P-loop containing nucleoside triphosphate hydrolases"/>
    <property type="match status" value="1"/>
</dbReference>
<dbReference type="AlphaFoldDB" id="A0A139AT51"/>
<feature type="domain" description="AAA" evidence="1">
    <location>
        <begin position="59"/>
        <end position="103"/>
    </location>
</feature>
<protein>
    <submittedName>
        <fullName evidence="2">p-loop containing nucleoside triphosphate hydrolase protein</fullName>
    </submittedName>
</protein>
<gene>
    <name evidence="2" type="ORF">M427DRAFT_131842</name>
</gene>
<dbReference type="GO" id="GO:0016787">
    <property type="term" value="F:hydrolase activity"/>
    <property type="evidence" value="ECO:0007669"/>
    <property type="project" value="UniProtKB-KW"/>
</dbReference>
<dbReference type="CDD" id="cd02042">
    <property type="entry name" value="ParAB_family"/>
    <property type="match status" value="1"/>
</dbReference>